<gene>
    <name evidence="1" type="ORF">PGLA1383_LOCUS7849</name>
</gene>
<evidence type="ECO:0000313" key="1">
    <source>
        <dbReference type="EMBL" id="CAE8589070.1"/>
    </source>
</evidence>
<organism evidence="1 2">
    <name type="scientific">Polarella glacialis</name>
    <name type="common">Dinoflagellate</name>
    <dbReference type="NCBI Taxonomy" id="89957"/>
    <lineage>
        <taxon>Eukaryota</taxon>
        <taxon>Sar</taxon>
        <taxon>Alveolata</taxon>
        <taxon>Dinophyceae</taxon>
        <taxon>Suessiales</taxon>
        <taxon>Suessiaceae</taxon>
        <taxon>Polarella</taxon>
    </lineage>
</organism>
<dbReference type="Proteomes" id="UP000654075">
    <property type="component" value="Unassembled WGS sequence"/>
</dbReference>
<dbReference type="AlphaFoldDB" id="A0A813DTS7"/>
<keyword evidence="2" id="KW-1185">Reference proteome</keyword>
<proteinExistence type="predicted"/>
<comment type="caution">
    <text evidence="1">The sequence shown here is derived from an EMBL/GenBank/DDBJ whole genome shotgun (WGS) entry which is preliminary data.</text>
</comment>
<accession>A0A813DTS7</accession>
<reference evidence="1" key="1">
    <citation type="submission" date="2021-02" db="EMBL/GenBank/DDBJ databases">
        <authorList>
            <person name="Dougan E. K."/>
            <person name="Rhodes N."/>
            <person name="Thang M."/>
            <person name="Chan C."/>
        </authorList>
    </citation>
    <scope>NUCLEOTIDE SEQUENCE</scope>
</reference>
<evidence type="ECO:0000313" key="2">
    <source>
        <dbReference type="Proteomes" id="UP000654075"/>
    </source>
</evidence>
<protein>
    <submittedName>
        <fullName evidence="1">Uncharacterized protein</fullName>
    </submittedName>
</protein>
<sequence>LHVFLRIPTKAIRVAYPPEDMVQIRGGVLDDVNEVVIGDIGWVGSLPKMLIFHWCQRPLAQKEAEINAAYDAADSLASHGLPLSLALSVVHGAAKLSPWATVFKFRVIVDTYKKLEPVERTSCW</sequence>
<name>A0A813DTS7_POLGL</name>
<dbReference type="EMBL" id="CAJNNV010003466">
    <property type="protein sequence ID" value="CAE8589070.1"/>
    <property type="molecule type" value="Genomic_DNA"/>
</dbReference>
<feature type="non-terminal residue" evidence="1">
    <location>
        <position position="1"/>
    </location>
</feature>